<dbReference type="EMBL" id="JAFNEN010000449">
    <property type="protein sequence ID" value="KAG8182765.1"/>
    <property type="molecule type" value="Genomic_DNA"/>
</dbReference>
<dbReference type="GO" id="GO:0043139">
    <property type="term" value="F:5'-3' DNA helicase activity"/>
    <property type="evidence" value="ECO:0007669"/>
    <property type="project" value="UniProtKB-EC"/>
</dbReference>
<evidence type="ECO:0000256" key="1">
    <source>
        <dbReference type="RuleBase" id="RU363044"/>
    </source>
</evidence>
<dbReference type="InterPro" id="IPR051055">
    <property type="entry name" value="PIF1_helicase"/>
</dbReference>
<keyword evidence="1" id="KW-0347">Helicase</keyword>
<evidence type="ECO:0000313" key="3">
    <source>
        <dbReference type="EMBL" id="KAG8182765.1"/>
    </source>
</evidence>
<dbReference type="EC" id="5.6.2.3" evidence="1"/>
<dbReference type="GO" id="GO:0006310">
    <property type="term" value="P:DNA recombination"/>
    <property type="evidence" value="ECO:0007669"/>
    <property type="project" value="UniProtKB-KW"/>
</dbReference>
<protein>
    <recommendedName>
        <fullName evidence="1">ATP-dependent DNA helicase</fullName>
        <ecNumber evidence="1">5.6.2.3</ecNumber>
    </recommendedName>
</protein>
<organism evidence="3 4">
    <name type="scientific">Oedothorax gibbosus</name>
    <dbReference type="NCBI Taxonomy" id="931172"/>
    <lineage>
        <taxon>Eukaryota</taxon>
        <taxon>Metazoa</taxon>
        <taxon>Ecdysozoa</taxon>
        <taxon>Arthropoda</taxon>
        <taxon>Chelicerata</taxon>
        <taxon>Arachnida</taxon>
        <taxon>Araneae</taxon>
        <taxon>Araneomorphae</taxon>
        <taxon>Entelegynae</taxon>
        <taxon>Araneoidea</taxon>
        <taxon>Linyphiidae</taxon>
        <taxon>Erigoninae</taxon>
        <taxon>Oedothorax</taxon>
    </lineage>
</organism>
<sequence length="237" mass="26520">MITAYGPATFFLTLSPGEYNWNDLDAYLREVNGEISKGRSTSALIALDPVSTSRFVDNKFKAMMEFIGGENGPLDEIRTAKYEVETLASDLAQNSKNKADLEKKYKADEMNKIEAARAMVEFRDALANEQGDLAVLTHLMNTDQKRVFEYLTNKQTENNGVLRHFVSGVGRNGKSFMIRVMKSWVKENLKKEVAVCTPTGIAAFNINGLTLHRLLQLPIKHGGVQGYKSLNDDFCKI</sequence>
<gene>
    <name evidence="3" type="ORF">JTE90_023401</name>
</gene>
<dbReference type="InterPro" id="IPR027417">
    <property type="entry name" value="P-loop_NTPase"/>
</dbReference>
<comment type="cofactor">
    <cofactor evidence="1">
        <name>Mg(2+)</name>
        <dbReference type="ChEBI" id="CHEBI:18420"/>
    </cofactor>
</comment>
<keyword evidence="1" id="KW-0547">Nucleotide-binding</keyword>
<name>A0AAV6UGR6_9ARAC</name>
<dbReference type="AlphaFoldDB" id="A0AAV6UGR6"/>
<dbReference type="Pfam" id="PF05970">
    <property type="entry name" value="PIF1"/>
    <property type="match status" value="1"/>
</dbReference>
<dbReference type="GO" id="GO:0006281">
    <property type="term" value="P:DNA repair"/>
    <property type="evidence" value="ECO:0007669"/>
    <property type="project" value="UniProtKB-KW"/>
</dbReference>
<keyword evidence="1" id="KW-0378">Hydrolase</keyword>
<proteinExistence type="inferred from homology"/>
<dbReference type="PANTHER" id="PTHR47642">
    <property type="entry name" value="ATP-DEPENDENT DNA HELICASE"/>
    <property type="match status" value="1"/>
</dbReference>
<keyword evidence="1" id="KW-0234">DNA repair</keyword>
<comment type="catalytic activity">
    <reaction evidence="1">
        <text>ATP + H2O = ADP + phosphate + H(+)</text>
        <dbReference type="Rhea" id="RHEA:13065"/>
        <dbReference type="ChEBI" id="CHEBI:15377"/>
        <dbReference type="ChEBI" id="CHEBI:15378"/>
        <dbReference type="ChEBI" id="CHEBI:30616"/>
        <dbReference type="ChEBI" id="CHEBI:43474"/>
        <dbReference type="ChEBI" id="CHEBI:456216"/>
        <dbReference type="EC" id="5.6.2.3"/>
    </reaction>
</comment>
<dbReference type="Proteomes" id="UP000827092">
    <property type="component" value="Unassembled WGS sequence"/>
</dbReference>
<dbReference type="Gene3D" id="3.40.50.300">
    <property type="entry name" value="P-loop containing nucleotide triphosphate hydrolases"/>
    <property type="match status" value="1"/>
</dbReference>
<dbReference type="GO" id="GO:0005524">
    <property type="term" value="F:ATP binding"/>
    <property type="evidence" value="ECO:0007669"/>
    <property type="project" value="UniProtKB-KW"/>
</dbReference>
<accession>A0AAV6UGR6</accession>
<reference evidence="3 4" key="1">
    <citation type="journal article" date="2022" name="Nat. Ecol. Evol.">
        <title>A masculinizing supergene underlies an exaggerated male reproductive morph in a spider.</title>
        <authorList>
            <person name="Hendrickx F."/>
            <person name="De Corte Z."/>
            <person name="Sonet G."/>
            <person name="Van Belleghem S.M."/>
            <person name="Kostlbacher S."/>
            <person name="Vangestel C."/>
        </authorList>
    </citation>
    <scope>NUCLEOTIDE SEQUENCE [LARGE SCALE GENOMIC DNA]</scope>
    <source>
        <strain evidence="3">W744_W776</strain>
    </source>
</reference>
<evidence type="ECO:0000259" key="2">
    <source>
        <dbReference type="Pfam" id="PF05970"/>
    </source>
</evidence>
<dbReference type="InterPro" id="IPR010285">
    <property type="entry name" value="DNA_helicase_pif1-like_DEAD"/>
</dbReference>
<feature type="domain" description="DNA helicase Pif1-like DEAD-box helicase" evidence="2">
    <location>
        <begin position="140"/>
        <end position="221"/>
    </location>
</feature>
<dbReference type="GO" id="GO:0016787">
    <property type="term" value="F:hydrolase activity"/>
    <property type="evidence" value="ECO:0007669"/>
    <property type="project" value="UniProtKB-KW"/>
</dbReference>
<comment type="caution">
    <text evidence="3">The sequence shown here is derived from an EMBL/GenBank/DDBJ whole genome shotgun (WGS) entry which is preliminary data.</text>
</comment>
<evidence type="ECO:0000313" key="4">
    <source>
        <dbReference type="Proteomes" id="UP000827092"/>
    </source>
</evidence>
<keyword evidence="1" id="KW-0067">ATP-binding</keyword>
<comment type="similarity">
    <text evidence="1">Belongs to the helicase family.</text>
</comment>
<keyword evidence="1" id="KW-0227">DNA damage</keyword>
<keyword evidence="1" id="KW-0233">DNA recombination</keyword>
<dbReference type="GO" id="GO:0000723">
    <property type="term" value="P:telomere maintenance"/>
    <property type="evidence" value="ECO:0007669"/>
    <property type="project" value="InterPro"/>
</dbReference>
<keyword evidence="4" id="KW-1185">Reference proteome</keyword>